<feature type="transmembrane region" description="Helical" evidence="9">
    <location>
        <begin position="157"/>
        <end position="174"/>
    </location>
</feature>
<dbReference type="SUPFAM" id="SSF52540">
    <property type="entry name" value="P-loop containing nucleoside triphosphate hydrolases"/>
    <property type="match status" value="1"/>
</dbReference>
<keyword evidence="8 9" id="KW-0472">Membrane</keyword>
<dbReference type="SMART" id="SM00382">
    <property type="entry name" value="AAA"/>
    <property type="match status" value="1"/>
</dbReference>
<evidence type="ECO:0000256" key="1">
    <source>
        <dbReference type="ARBA" id="ARBA00004651"/>
    </source>
</evidence>
<evidence type="ECO:0000256" key="8">
    <source>
        <dbReference type="ARBA" id="ARBA00023136"/>
    </source>
</evidence>
<accession>A0A412FUP6</accession>
<evidence type="ECO:0000313" key="12">
    <source>
        <dbReference type="EMBL" id="RGR71881.1"/>
    </source>
</evidence>
<dbReference type="Pfam" id="PF00005">
    <property type="entry name" value="ABC_tran"/>
    <property type="match status" value="1"/>
</dbReference>
<evidence type="ECO:0000256" key="9">
    <source>
        <dbReference type="SAM" id="Phobius"/>
    </source>
</evidence>
<dbReference type="GO" id="GO:0005886">
    <property type="term" value="C:plasma membrane"/>
    <property type="evidence" value="ECO:0007669"/>
    <property type="project" value="UniProtKB-SubCell"/>
</dbReference>
<comment type="caution">
    <text evidence="12">The sequence shown here is derived from an EMBL/GenBank/DDBJ whole genome shotgun (WGS) entry which is preliminary data.</text>
</comment>
<keyword evidence="6 12" id="KW-0067">ATP-binding</keyword>
<proteinExistence type="predicted"/>
<dbReference type="PANTHER" id="PTHR24221:SF276">
    <property type="entry name" value="ABC TRANSPORTER, ATP-BINDING_PERMEASE PROTEIN"/>
    <property type="match status" value="1"/>
</dbReference>
<dbReference type="CDD" id="cd18548">
    <property type="entry name" value="ABC_6TM_Tm287_like"/>
    <property type="match status" value="1"/>
</dbReference>
<dbReference type="PROSITE" id="PS50893">
    <property type="entry name" value="ABC_TRANSPORTER_2"/>
    <property type="match status" value="1"/>
</dbReference>
<evidence type="ECO:0000256" key="2">
    <source>
        <dbReference type="ARBA" id="ARBA00022448"/>
    </source>
</evidence>
<evidence type="ECO:0000256" key="7">
    <source>
        <dbReference type="ARBA" id="ARBA00022989"/>
    </source>
</evidence>
<dbReference type="GO" id="GO:0140359">
    <property type="term" value="F:ABC-type transporter activity"/>
    <property type="evidence" value="ECO:0007669"/>
    <property type="project" value="InterPro"/>
</dbReference>
<dbReference type="InterPro" id="IPR011527">
    <property type="entry name" value="ABC1_TM_dom"/>
</dbReference>
<evidence type="ECO:0000256" key="5">
    <source>
        <dbReference type="ARBA" id="ARBA00022741"/>
    </source>
</evidence>
<protein>
    <submittedName>
        <fullName evidence="12">ABC transporter ATP-binding protein</fullName>
    </submittedName>
</protein>
<gene>
    <name evidence="12" type="ORF">DWY25_12780</name>
</gene>
<dbReference type="InterPro" id="IPR039421">
    <property type="entry name" value="Type_1_exporter"/>
</dbReference>
<keyword evidence="4 9" id="KW-0812">Transmembrane</keyword>
<dbReference type="PROSITE" id="PS00211">
    <property type="entry name" value="ABC_TRANSPORTER_1"/>
    <property type="match status" value="1"/>
</dbReference>
<evidence type="ECO:0000259" key="10">
    <source>
        <dbReference type="PROSITE" id="PS50893"/>
    </source>
</evidence>
<reference evidence="12 13" key="1">
    <citation type="submission" date="2018-08" db="EMBL/GenBank/DDBJ databases">
        <title>A genome reference for cultivated species of the human gut microbiota.</title>
        <authorList>
            <person name="Zou Y."/>
            <person name="Xue W."/>
            <person name="Luo G."/>
        </authorList>
    </citation>
    <scope>NUCLEOTIDE SEQUENCE [LARGE SCALE GENOMIC DNA]</scope>
    <source>
        <strain evidence="12 13">AF24-29</strain>
    </source>
</reference>
<dbReference type="RefSeq" id="WP_117895550.1">
    <property type="nucleotide sequence ID" value="NZ_CABJCV010000017.1"/>
</dbReference>
<feature type="domain" description="ABC transporter" evidence="10">
    <location>
        <begin position="330"/>
        <end position="563"/>
    </location>
</feature>
<dbReference type="InterPro" id="IPR017871">
    <property type="entry name" value="ABC_transporter-like_CS"/>
</dbReference>
<organism evidence="12 13">
    <name type="scientific">Holdemania filiformis</name>
    <dbReference type="NCBI Taxonomy" id="61171"/>
    <lineage>
        <taxon>Bacteria</taxon>
        <taxon>Bacillati</taxon>
        <taxon>Bacillota</taxon>
        <taxon>Erysipelotrichia</taxon>
        <taxon>Erysipelotrichales</taxon>
        <taxon>Erysipelotrichaceae</taxon>
        <taxon>Holdemania</taxon>
    </lineage>
</organism>
<evidence type="ECO:0000313" key="13">
    <source>
        <dbReference type="Proteomes" id="UP000284178"/>
    </source>
</evidence>
<keyword evidence="2" id="KW-0813">Transport</keyword>
<feature type="transmembrane region" description="Helical" evidence="9">
    <location>
        <begin position="242"/>
        <end position="260"/>
    </location>
</feature>
<sequence>MKLLKKYLRPLLKAMSVSFLMKSLGALAVLLLPYLLAYVIDTIVPTKDIQRIVIYGLIMIAVSIAGWIFDIKANRLASRVARDATIHIRHDLFEKTIRLSCRKGDEFTIPSLESRLTSDTYNVHRMIGMIQRMGVRAPILLIGGIVITLIMEPVLALVMLATLPFITFLVYSKATKGIPMFTKVQRAQDRMVSVVRENAQGIRVIKALSKADHEKKRYENVNTGLANEELKANTRMAAINPLMNLFMNLGLVGVILVGAWRVNGGLSETGKIIAFTNYFTIITNAMMSISRIFVMVSKGIASADRIEEVLQAHDEMEIIADDSPLNDKIVEFDHVSFSYLGVKDNVEDISFELKKGQTLGIIGATGSGKSTILQLLMRFYDADAGTIRIHGRDIRSYDPKELRKEYGIVMQNDFIFQDSVRENIAFGRPIDDELLDEATQIAQARPFIKSLTDEFDYKLNSKGTNLSGGQRQRIFLSRAFANNPKILILDDSSSALDYETDARLRKAINTHFADTAKVIVAQRVSSIMHADEILVLDQGKIVARGTHDELMQTSEIYSSISDSQMGGALLE</sequence>
<evidence type="ECO:0000259" key="11">
    <source>
        <dbReference type="PROSITE" id="PS50929"/>
    </source>
</evidence>
<evidence type="ECO:0000256" key="6">
    <source>
        <dbReference type="ARBA" id="ARBA00022840"/>
    </source>
</evidence>
<keyword evidence="7 9" id="KW-1133">Transmembrane helix</keyword>
<dbReference type="Proteomes" id="UP000284178">
    <property type="component" value="Unassembled WGS sequence"/>
</dbReference>
<dbReference type="InterPro" id="IPR003439">
    <property type="entry name" value="ABC_transporter-like_ATP-bd"/>
</dbReference>
<evidence type="ECO:0000256" key="3">
    <source>
        <dbReference type="ARBA" id="ARBA00022475"/>
    </source>
</evidence>
<dbReference type="SUPFAM" id="SSF90123">
    <property type="entry name" value="ABC transporter transmembrane region"/>
    <property type="match status" value="1"/>
</dbReference>
<dbReference type="GO" id="GO:0005524">
    <property type="term" value="F:ATP binding"/>
    <property type="evidence" value="ECO:0007669"/>
    <property type="project" value="UniProtKB-KW"/>
</dbReference>
<dbReference type="Pfam" id="PF00664">
    <property type="entry name" value="ABC_membrane"/>
    <property type="match status" value="1"/>
</dbReference>
<feature type="transmembrane region" description="Helical" evidence="9">
    <location>
        <begin position="133"/>
        <end position="151"/>
    </location>
</feature>
<dbReference type="PANTHER" id="PTHR24221">
    <property type="entry name" value="ATP-BINDING CASSETTE SUB-FAMILY B"/>
    <property type="match status" value="1"/>
</dbReference>
<dbReference type="InterPro" id="IPR003593">
    <property type="entry name" value="AAA+_ATPase"/>
</dbReference>
<evidence type="ECO:0000256" key="4">
    <source>
        <dbReference type="ARBA" id="ARBA00022692"/>
    </source>
</evidence>
<dbReference type="PROSITE" id="PS50929">
    <property type="entry name" value="ABC_TM1F"/>
    <property type="match status" value="1"/>
</dbReference>
<dbReference type="EMBL" id="QRUP01000017">
    <property type="protein sequence ID" value="RGR71881.1"/>
    <property type="molecule type" value="Genomic_DNA"/>
</dbReference>
<dbReference type="InterPro" id="IPR036640">
    <property type="entry name" value="ABC1_TM_sf"/>
</dbReference>
<keyword evidence="13" id="KW-1185">Reference proteome</keyword>
<dbReference type="GO" id="GO:0016887">
    <property type="term" value="F:ATP hydrolysis activity"/>
    <property type="evidence" value="ECO:0007669"/>
    <property type="project" value="InterPro"/>
</dbReference>
<dbReference type="InterPro" id="IPR027417">
    <property type="entry name" value="P-loop_NTPase"/>
</dbReference>
<dbReference type="AlphaFoldDB" id="A0A412FUP6"/>
<keyword evidence="5" id="KW-0547">Nucleotide-binding</keyword>
<feature type="domain" description="ABC transmembrane type-1" evidence="11">
    <location>
        <begin position="17"/>
        <end position="298"/>
    </location>
</feature>
<dbReference type="GeneID" id="83016270"/>
<feature type="transmembrane region" description="Helical" evidence="9">
    <location>
        <begin position="53"/>
        <end position="69"/>
    </location>
</feature>
<name>A0A412FUP6_9FIRM</name>
<dbReference type="Gene3D" id="3.40.50.300">
    <property type="entry name" value="P-loop containing nucleotide triphosphate hydrolases"/>
    <property type="match status" value="1"/>
</dbReference>
<keyword evidence="3" id="KW-1003">Cell membrane</keyword>
<comment type="subcellular location">
    <subcellularLocation>
        <location evidence="1">Cell membrane</location>
        <topology evidence="1">Multi-pass membrane protein</topology>
    </subcellularLocation>
</comment>
<feature type="transmembrane region" description="Helical" evidence="9">
    <location>
        <begin position="272"/>
        <end position="294"/>
    </location>
</feature>
<dbReference type="Gene3D" id="1.20.1560.10">
    <property type="entry name" value="ABC transporter type 1, transmembrane domain"/>
    <property type="match status" value="1"/>
</dbReference>
<dbReference type="FunFam" id="3.40.50.300:FF:000221">
    <property type="entry name" value="Multidrug ABC transporter ATP-binding protein"/>
    <property type="match status" value="1"/>
</dbReference>